<dbReference type="GO" id="GO:0030955">
    <property type="term" value="F:potassium ion binding"/>
    <property type="evidence" value="ECO:0007669"/>
    <property type="project" value="UniProtKB-UniRule"/>
</dbReference>
<reference evidence="10" key="1">
    <citation type="submission" date="2014-02" db="EMBL/GenBank/DDBJ databases">
        <title>Expanding our view of genomic diversity in Candidatus Accumulibacter clades.</title>
        <authorList>
            <person name="Skennerton C.T."/>
            <person name="Barr J.J."/>
            <person name="Slater F.R."/>
            <person name="Bond P.L."/>
            <person name="Tyson G.W."/>
        </authorList>
    </citation>
    <scope>NUCLEOTIDE SEQUENCE [LARGE SCALE GENOMIC DNA]</scope>
</reference>
<dbReference type="EMBL" id="JDST02000040">
    <property type="protein sequence ID" value="KFB76967.1"/>
    <property type="molecule type" value="Genomic_DNA"/>
</dbReference>
<comment type="subcellular location">
    <subcellularLocation>
        <location evidence="9">Cell membrane</location>
        <topology evidence="9">Multi-pass membrane protein</topology>
    </subcellularLocation>
</comment>
<keyword evidence="2 9" id="KW-1003">Cell membrane</keyword>
<evidence type="ECO:0000256" key="7">
    <source>
        <dbReference type="ARBA" id="ARBA00023065"/>
    </source>
</evidence>
<protein>
    <recommendedName>
        <fullName evidence="9">Potassium-transporting ATPase potassium-binding subunit</fullName>
    </recommendedName>
    <alternativeName>
        <fullName evidence="9">ATP phosphohydrolase [potassium-transporting] A chain</fullName>
    </alternativeName>
    <alternativeName>
        <fullName evidence="9">Potassium-binding and translocating subunit A</fullName>
    </alternativeName>
    <alternativeName>
        <fullName evidence="9">Potassium-translocating ATPase A chain</fullName>
    </alternativeName>
</protein>
<evidence type="ECO:0000256" key="4">
    <source>
        <dbReference type="ARBA" id="ARBA00022692"/>
    </source>
</evidence>
<comment type="caution">
    <text evidence="10">The sequence shown here is derived from an EMBL/GenBank/DDBJ whole genome shotgun (WGS) entry which is preliminary data.</text>
</comment>
<evidence type="ECO:0000256" key="8">
    <source>
        <dbReference type="ARBA" id="ARBA00023136"/>
    </source>
</evidence>
<dbReference type="GO" id="GO:0008556">
    <property type="term" value="F:P-type potassium transmembrane transporter activity"/>
    <property type="evidence" value="ECO:0007669"/>
    <property type="project" value="InterPro"/>
</dbReference>
<feature type="transmembrane region" description="Helical" evidence="9">
    <location>
        <begin position="404"/>
        <end position="431"/>
    </location>
</feature>
<feature type="transmembrane region" description="Helical" evidence="9">
    <location>
        <begin position="65"/>
        <end position="83"/>
    </location>
</feature>
<keyword evidence="3 9" id="KW-0633">Potassium transport</keyword>
<dbReference type="NCBIfam" id="TIGR00680">
    <property type="entry name" value="kdpA"/>
    <property type="match status" value="1"/>
</dbReference>
<feature type="transmembrane region" description="Helical" evidence="9">
    <location>
        <begin position="133"/>
        <end position="155"/>
    </location>
</feature>
<dbReference type="STRING" id="1453999.AW06_001965"/>
<accession>A0A080M6R2</accession>
<organism evidence="10 11">
    <name type="scientific">Candidatus Accumulibacter cognatus</name>
    <dbReference type="NCBI Taxonomy" id="2954383"/>
    <lineage>
        <taxon>Bacteria</taxon>
        <taxon>Pseudomonadati</taxon>
        <taxon>Pseudomonadota</taxon>
        <taxon>Betaproteobacteria</taxon>
        <taxon>Candidatus Accumulibacter</taxon>
    </lineage>
</organism>
<keyword evidence="6 9" id="KW-1133">Transmembrane helix</keyword>
<dbReference type="AlphaFoldDB" id="A0A080M6R2"/>
<comment type="similarity">
    <text evidence="9">Belongs to the KdpA family.</text>
</comment>
<evidence type="ECO:0000313" key="11">
    <source>
        <dbReference type="Proteomes" id="UP000021315"/>
    </source>
</evidence>
<evidence type="ECO:0000256" key="9">
    <source>
        <dbReference type="HAMAP-Rule" id="MF_00275"/>
    </source>
</evidence>
<evidence type="ECO:0000256" key="5">
    <source>
        <dbReference type="ARBA" id="ARBA00022958"/>
    </source>
</evidence>
<evidence type="ECO:0000256" key="2">
    <source>
        <dbReference type="ARBA" id="ARBA00022475"/>
    </source>
</evidence>
<evidence type="ECO:0000256" key="6">
    <source>
        <dbReference type="ARBA" id="ARBA00022989"/>
    </source>
</evidence>
<gene>
    <name evidence="9 10" type="primary">kdpA</name>
    <name evidence="10" type="ORF">AW06_001965</name>
</gene>
<proteinExistence type="inferred from homology"/>
<dbReference type="GO" id="GO:0005886">
    <property type="term" value="C:plasma membrane"/>
    <property type="evidence" value="ECO:0007669"/>
    <property type="project" value="UniProtKB-SubCell"/>
</dbReference>
<dbReference type="Proteomes" id="UP000021315">
    <property type="component" value="Unassembled WGS sequence"/>
</dbReference>
<evidence type="ECO:0000256" key="1">
    <source>
        <dbReference type="ARBA" id="ARBA00022448"/>
    </source>
</evidence>
<keyword evidence="11" id="KW-1185">Reference proteome</keyword>
<keyword evidence="4 9" id="KW-0812">Transmembrane</keyword>
<feature type="transmembrane region" description="Helical" evidence="9">
    <location>
        <begin position="520"/>
        <end position="541"/>
    </location>
</feature>
<dbReference type="PANTHER" id="PTHR30607:SF2">
    <property type="entry name" value="POTASSIUM-TRANSPORTING ATPASE POTASSIUM-BINDING SUBUNIT"/>
    <property type="match status" value="1"/>
</dbReference>
<keyword evidence="1 9" id="KW-0813">Transport</keyword>
<keyword evidence="7 9" id="KW-0406">Ion transport</keyword>
<feature type="transmembrane region" description="Helical" evidence="9">
    <location>
        <begin position="313"/>
        <end position="333"/>
    </location>
</feature>
<feature type="transmembrane region" description="Helical" evidence="9">
    <location>
        <begin position="285"/>
        <end position="306"/>
    </location>
</feature>
<dbReference type="GO" id="GO:0016787">
    <property type="term" value="F:hydrolase activity"/>
    <property type="evidence" value="ECO:0007669"/>
    <property type="project" value="UniProtKB-KW"/>
</dbReference>
<name>A0A080M6R2_9PROT</name>
<dbReference type="PANTHER" id="PTHR30607">
    <property type="entry name" value="POTASSIUM-TRANSPORTING ATPASE A CHAIN"/>
    <property type="match status" value="1"/>
</dbReference>
<dbReference type="InterPro" id="IPR004623">
    <property type="entry name" value="KdpA"/>
</dbReference>
<dbReference type="HAMAP" id="MF_00275">
    <property type="entry name" value="KdpA"/>
    <property type="match status" value="1"/>
</dbReference>
<evidence type="ECO:0000256" key="3">
    <source>
        <dbReference type="ARBA" id="ARBA00022538"/>
    </source>
</evidence>
<keyword evidence="5 9" id="KW-0630">Potassium</keyword>
<evidence type="ECO:0000313" key="10">
    <source>
        <dbReference type="EMBL" id="KFB76967.1"/>
    </source>
</evidence>
<comment type="function">
    <text evidence="9">Part of the high-affinity ATP-driven potassium transport (or Kdp) system, which catalyzes the hydrolysis of ATP coupled with the electrogenic transport of potassium into the cytoplasm. This subunit binds the extracellular potassium ions and delivers the ions to the membrane domain of KdpB through an intramembrane tunnel.</text>
</comment>
<dbReference type="Pfam" id="PF03814">
    <property type="entry name" value="KdpA"/>
    <property type="match status" value="1"/>
</dbReference>
<feature type="transmembrane region" description="Helical" evidence="9">
    <location>
        <begin position="553"/>
        <end position="574"/>
    </location>
</feature>
<dbReference type="RefSeq" id="WP_034948521.1">
    <property type="nucleotide sequence ID" value="NZ_JDST02000040.1"/>
</dbReference>
<feature type="transmembrane region" description="Helical" evidence="9">
    <location>
        <begin position="452"/>
        <end position="472"/>
    </location>
</feature>
<keyword evidence="8 9" id="KW-0472">Membrane</keyword>
<sequence length="595" mass="63277">MSHHAWLLLGLYVAILMAVVKPLGNYIANVMEGRSLALRLGGGIESVFYRLCSVDKEEEMGWLKYALALLLFNVLGVLGVYGLQRLQIWLPLNPKAMANVSPDSSFNTAISFATNTNWQGYAGESTMSYLTQMLGLTVQNFFSAATGMVVAIALIRGFARHATKTLGNPWVDLTRITLYVLLPLAFVFAIFLVSQGVIQNFDPYQDITTLEVTKYENPRTGPDGQALRDDQGNALTEPAETQTQTLPMGPVASQEAIKMLGTNGGGFFNANSAHPYENPTPLSNFVQMLTIFLIPGALCLTFGRMVGDTRQGWAVLAAMTLMFVVMAVIAMHYEQAGNPLLGRLGVDIGAGNMEGKETRFGTADSGLFATLTTLASCGAVNAMHDSFTPMGGFVPLWNMMLGEVVFGGVGSGLYGMLLFAVMAVFIAGLMIGRTPEYLGKKIEAYEMKMVSIAILITPFLALVGTATAVITADGLAGIANPGPHGFSEILYAFTSAANNNGSAFAGLSANTPFYNVMTAIAMWFGRFGVIVPVLALAGALAAKKRIAASAGTLPTHGPLFVVLLIGTVVLVGALNYVPALALGPVIEHLTLFAAY</sequence>
<feature type="transmembrane region" description="Helical" evidence="9">
    <location>
        <begin position="6"/>
        <end position="24"/>
    </location>
</feature>
<comment type="subunit">
    <text evidence="9">The system is composed of three essential subunits: KdpA, KdpB and KdpC.</text>
</comment>
<keyword evidence="10" id="KW-0378">Hydrolase</keyword>
<feature type="transmembrane region" description="Helical" evidence="9">
    <location>
        <begin position="176"/>
        <end position="198"/>
    </location>
</feature>
<dbReference type="PIRSF" id="PIRSF001294">
    <property type="entry name" value="K_ATPaseA"/>
    <property type="match status" value="1"/>
</dbReference>